<evidence type="ECO:0000256" key="1">
    <source>
        <dbReference type="SAM" id="MobiDB-lite"/>
    </source>
</evidence>
<dbReference type="EMBL" id="BK015934">
    <property type="protein sequence ID" value="DAF86007.1"/>
    <property type="molecule type" value="Genomic_DNA"/>
</dbReference>
<sequence>MSPAGTRELHSRGHHRPRRPDRPLDRRRIRGHARASPPDSCARQSQPRVKHFGRDRENRRAASRAW</sequence>
<protein>
    <submittedName>
        <fullName evidence="2">Uncharacterized protein</fullName>
    </submittedName>
</protein>
<accession>A0A8S5TV15</accession>
<reference evidence="2" key="1">
    <citation type="journal article" date="2021" name="Proc. Natl. Acad. Sci. U.S.A.">
        <title>A Catalog of Tens of Thousands of Viruses from Human Metagenomes Reveals Hidden Associations with Chronic Diseases.</title>
        <authorList>
            <person name="Tisza M.J."/>
            <person name="Buck C.B."/>
        </authorList>
    </citation>
    <scope>NUCLEOTIDE SEQUENCE</scope>
    <source>
        <strain evidence="2">CtHSY3</strain>
    </source>
</reference>
<name>A0A8S5TV15_9CAUD</name>
<proteinExistence type="predicted"/>
<evidence type="ECO:0000313" key="2">
    <source>
        <dbReference type="EMBL" id="DAF86007.1"/>
    </source>
</evidence>
<organism evidence="2">
    <name type="scientific">Siphoviridae sp. ctHSY3</name>
    <dbReference type="NCBI Taxonomy" id="2825421"/>
    <lineage>
        <taxon>Viruses</taxon>
        <taxon>Duplodnaviria</taxon>
        <taxon>Heunggongvirae</taxon>
        <taxon>Uroviricota</taxon>
        <taxon>Caudoviricetes</taxon>
    </lineage>
</organism>
<feature type="region of interest" description="Disordered" evidence="1">
    <location>
        <begin position="1"/>
        <end position="66"/>
    </location>
</feature>